<dbReference type="InterPro" id="IPR058582">
    <property type="entry name" value="KH_NusA_2nd"/>
</dbReference>
<evidence type="ECO:0000256" key="2">
    <source>
        <dbReference type="ARBA" id="ARBA00022490"/>
    </source>
</evidence>
<dbReference type="PROSITE" id="PS50084">
    <property type="entry name" value="KH_TYPE_1"/>
    <property type="match status" value="1"/>
</dbReference>
<dbReference type="HAMAP" id="MF_00945_B">
    <property type="entry name" value="NusA_B"/>
    <property type="match status" value="1"/>
</dbReference>
<dbReference type="Pfam" id="PF08529">
    <property type="entry name" value="NusA_N"/>
    <property type="match status" value="1"/>
</dbReference>
<dbReference type="GO" id="GO:0003723">
    <property type="term" value="F:RNA binding"/>
    <property type="evidence" value="ECO:0007669"/>
    <property type="project" value="UniProtKB-UniRule"/>
</dbReference>
<dbReference type="InterPro" id="IPR015946">
    <property type="entry name" value="KH_dom-like_a/b"/>
</dbReference>
<evidence type="ECO:0000313" key="10">
    <source>
        <dbReference type="Proteomes" id="UP000419017"/>
    </source>
</evidence>
<evidence type="ECO:0000256" key="6">
    <source>
        <dbReference type="ARBA" id="ARBA00023163"/>
    </source>
</evidence>
<dbReference type="AlphaFoldDB" id="A0A6I8M727"/>
<gene>
    <name evidence="7" type="primary">nusA</name>
    <name evidence="9" type="ORF">OMES3154_00591</name>
</gene>
<keyword evidence="9" id="KW-0251">Elongation factor</keyword>
<keyword evidence="2 7" id="KW-0963">Cytoplasm</keyword>
<evidence type="ECO:0000256" key="5">
    <source>
        <dbReference type="ARBA" id="ARBA00023015"/>
    </source>
</evidence>
<keyword evidence="6 7" id="KW-0804">Transcription</keyword>
<reference evidence="9 10" key="1">
    <citation type="submission" date="2019-10" db="EMBL/GenBank/DDBJ databases">
        <authorList>
            <person name="Blom J."/>
        </authorList>
    </citation>
    <scope>NUCLEOTIDE SEQUENCE [LARGE SCALE GENOMIC DNA]</scope>
    <source>
        <strain evidence="9 10">ES3154-GLU</strain>
    </source>
</reference>
<keyword evidence="10" id="KW-1185">Reference proteome</keyword>
<dbReference type="PANTHER" id="PTHR22648:SF0">
    <property type="entry name" value="TRANSCRIPTION TERMINATION_ANTITERMINATION PROTEIN NUSA"/>
    <property type="match status" value="1"/>
</dbReference>
<dbReference type="GO" id="GO:0006353">
    <property type="term" value="P:DNA-templated transcription termination"/>
    <property type="evidence" value="ECO:0007669"/>
    <property type="project" value="UniProtKB-UniRule"/>
</dbReference>
<dbReference type="RefSeq" id="WP_156683315.1">
    <property type="nucleotide sequence ID" value="NZ_CABWIB010000001.1"/>
</dbReference>
<dbReference type="GO" id="GO:0005829">
    <property type="term" value="C:cytosol"/>
    <property type="evidence" value="ECO:0007669"/>
    <property type="project" value="TreeGrafter"/>
</dbReference>
<dbReference type="InterPro" id="IPR013735">
    <property type="entry name" value="TF_NusA_N"/>
</dbReference>
<comment type="similarity">
    <text evidence="7">Belongs to the NusA family.</text>
</comment>
<dbReference type="SMART" id="SM00316">
    <property type="entry name" value="S1"/>
    <property type="match status" value="1"/>
</dbReference>
<dbReference type="EMBL" id="CABWIB010000001">
    <property type="protein sequence ID" value="VWL85307.1"/>
    <property type="molecule type" value="Genomic_DNA"/>
</dbReference>
<evidence type="ECO:0000256" key="3">
    <source>
        <dbReference type="ARBA" id="ARBA00022814"/>
    </source>
</evidence>
<dbReference type="NCBIfam" id="TIGR01953">
    <property type="entry name" value="NusA"/>
    <property type="match status" value="1"/>
</dbReference>
<dbReference type="InterPro" id="IPR009019">
    <property type="entry name" value="KH_sf_prok-type"/>
</dbReference>
<dbReference type="InterPro" id="IPR025249">
    <property type="entry name" value="TF_NusA_KH_1st"/>
</dbReference>
<dbReference type="InterPro" id="IPR003029">
    <property type="entry name" value="S1_domain"/>
</dbReference>
<evidence type="ECO:0000256" key="4">
    <source>
        <dbReference type="ARBA" id="ARBA00022884"/>
    </source>
</evidence>
<keyword evidence="4 7" id="KW-0694">RNA-binding</keyword>
<evidence type="ECO:0000259" key="8">
    <source>
        <dbReference type="PROSITE" id="PS50126"/>
    </source>
</evidence>
<dbReference type="CDD" id="cd02134">
    <property type="entry name" value="KH-II_NusA_rpt1"/>
    <property type="match status" value="1"/>
</dbReference>
<comment type="subunit">
    <text evidence="7">Monomer. Binds directly to the core enzyme of the DNA-dependent RNA polymerase and to nascent RNA.</text>
</comment>
<accession>A0A6I8M727</accession>
<organism evidence="9 10">
    <name type="scientific">Oceanivirga miroungae</name>
    <dbReference type="NCBI Taxonomy" id="1130046"/>
    <lineage>
        <taxon>Bacteria</taxon>
        <taxon>Fusobacteriati</taxon>
        <taxon>Fusobacteriota</taxon>
        <taxon>Fusobacteriia</taxon>
        <taxon>Fusobacteriales</taxon>
        <taxon>Leptotrichiaceae</taxon>
        <taxon>Oceanivirga</taxon>
    </lineage>
</organism>
<dbReference type="SUPFAM" id="SSF54814">
    <property type="entry name" value="Prokaryotic type KH domain (KH-domain type II)"/>
    <property type="match status" value="2"/>
</dbReference>
<dbReference type="CDD" id="cd22529">
    <property type="entry name" value="KH-II_NusA_rpt2"/>
    <property type="match status" value="1"/>
</dbReference>
<keyword evidence="9" id="KW-0648">Protein biosynthesis</keyword>
<dbReference type="InterPro" id="IPR036555">
    <property type="entry name" value="NusA_N_sf"/>
</dbReference>
<keyword evidence="1 7" id="KW-0806">Transcription termination</keyword>
<keyword evidence="3 7" id="KW-0889">Transcription antitermination</keyword>
<dbReference type="Gene3D" id="2.40.50.140">
    <property type="entry name" value="Nucleic acid-binding proteins"/>
    <property type="match status" value="1"/>
</dbReference>
<dbReference type="SUPFAM" id="SSF50249">
    <property type="entry name" value="Nucleic acid-binding proteins"/>
    <property type="match status" value="1"/>
</dbReference>
<evidence type="ECO:0000256" key="7">
    <source>
        <dbReference type="HAMAP-Rule" id="MF_00945"/>
    </source>
</evidence>
<name>A0A6I8M727_9FUSO</name>
<comment type="function">
    <text evidence="7">Participates in both transcription termination and antitermination.</text>
</comment>
<dbReference type="SUPFAM" id="SSF69705">
    <property type="entry name" value="Transcription factor NusA, N-terminal domain"/>
    <property type="match status" value="1"/>
</dbReference>
<dbReference type="Pfam" id="PF13184">
    <property type="entry name" value="KH_NusA_1st"/>
    <property type="match status" value="1"/>
</dbReference>
<dbReference type="Proteomes" id="UP000419017">
    <property type="component" value="Unassembled WGS sequence"/>
</dbReference>
<dbReference type="FunFam" id="3.30.300.20:FF:000002">
    <property type="entry name" value="Transcription termination/antitermination protein NusA"/>
    <property type="match status" value="1"/>
</dbReference>
<dbReference type="InterPro" id="IPR010213">
    <property type="entry name" value="TF_NusA"/>
</dbReference>
<dbReference type="Gene3D" id="3.30.1480.10">
    <property type="entry name" value="NusA, N-terminal domain"/>
    <property type="match status" value="1"/>
</dbReference>
<proteinExistence type="inferred from homology"/>
<dbReference type="GO" id="GO:0031564">
    <property type="term" value="P:transcription antitermination"/>
    <property type="evidence" value="ECO:0007669"/>
    <property type="project" value="UniProtKB-UniRule"/>
</dbReference>
<dbReference type="InterPro" id="IPR012340">
    <property type="entry name" value="NA-bd_OB-fold"/>
</dbReference>
<sequence>MSARDQKLFLTALDQLVEEKGLDKEELFTAIETAMLAAYKKNFKESENAVVEINRKNGAITLKAQKKVVEDAVDVNTEISLENAKIYNKKAKIGDLIDIEVNASEFRRNAIQNAKQIVIQKVREHEKYTRFIKFKKIENSLVTALVKKMDENGNLYIELNDIEAIIPFKDLNPEDKFEQGDRISVYIGEVSEGSKFTKVEYSRRNEEFLKKLLEREIPEIANKDIEIKSIAREAGSRSKIAVYSSDPNLDVKGACIGRNSTRIQSILKELNGEKLDLVLWDEDERIFVKNALSPASIYSIEIVEIDNEKVANVEVNPDELSLAIGKKGQNSRLASKLCKLRINIKIDENDKVISEEE</sequence>
<dbReference type="GO" id="GO:0003746">
    <property type="term" value="F:translation elongation factor activity"/>
    <property type="evidence" value="ECO:0007669"/>
    <property type="project" value="UniProtKB-KW"/>
</dbReference>
<dbReference type="InterPro" id="IPR030842">
    <property type="entry name" value="TF_NusA_bacterial"/>
</dbReference>
<dbReference type="Gene3D" id="3.30.300.20">
    <property type="match status" value="2"/>
</dbReference>
<evidence type="ECO:0000313" key="9">
    <source>
        <dbReference type="EMBL" id="VWL85307.1"/>
    </source>
</evidence>
<evidence type="ECO:0000256" key="1">
    <source>
        <dbReference type="ARBA" id="ARBA00022472"/>
    </source>
</evidence>
<dbReference type="PANTHER" id="PTHR22648">
    <property type="entry name" value="TRANSCRIPTION TERMINATION FACTOR NUSA"/>
    <property type="match status" value="1"/>
</dbReference>
<dbReference type="PROSITE" id="PS50126">
    <property type="entry name" value="S1"/>
    <property type="match status" value="1"/>
</dbReference>
<dbReference type="Pfam" id="PF26594">
    <property type="entry name" value="KH_NusA_2nd"/>
    <property type="match status" value="1"/>
</dbReference>
<comment type="subcellular location">
    <subcellularLocation>
        <location evidence="7">Cytoplasm</location>
    </subcellularLocation>
</comment>
<protein>
    <recommendedName>
        <fullName evidence="7">Transcription termination/antitermination protein NusA</fullName>
    </recommendedName>
</protein>
<dbReference type="GO" id="GO:0003700">
    <property type="term" value="F:DNA-binding transcription factor activity"/>
    <property type="evidence" value="ECO:0007669"/>
    <property type="project" value="InterPro"/>
</dbReference>
<keyword evidence="5 7" id="KW-0805">Transcription regulation</keyword>
<feature type="domain" description="S1 motif" evidence="8">
    <location>
        <begin position="139"/>
        <end position="204"/>
    </location>
</feature>